<evidence type="ECO:0000313" key="2">
    <source>
        <dbReference type="EMBL" id="TYK27772.1"/>
    </source>
</evidence>
<dbReference type="InterPro" id="IPR036397">
    <property type="entry name" value="RNaseH_sf"/>
</dbReference>
<reference evidence="3 4" key="1">
    <citation type="submission" date="2019-08" db="EMBL/GenBank/DDBJ databases">
        <title>Draft genome sequences of two oriental melons (Cucumis melo L. var makuwa).</title>
        <authorList>
            <person name="Kwon S.-Y."/>
        </authorList>
    </citation>
    <scope>NUCLEOTIDE SEQUENCE [LARGE SCALE GENOMIC DNA]</scope>
    <source>
        <strain evidence="4">cv. Chang Bougi</strain>
        <strain evidence="3">cv. SW 3</strain>
        <tissue evidence="1">Leaf</tissue>
    </source>
</reference>
<dbReference type="EMBL" id="SSTE01008657">
    <property type="protein sequence ID" value="KAA0054836.1"/>
    <property type="molecule type" value="Genomic_DNA"/>
</dbReference>
<name>A0A5A7UKM1_CUCMM</name>
<dbReference type="OrthoDB" id="1721964at2759"/>
<organism evidence="1 3">
    <name type="scientific">Cucumis melo var. makuwa</name>
    <name type="common">Oriental melon</name>
    <dbReference type="NCBI Taxonomy" id="1194695"/>
    <lineage>
        <taxon>Eukaryota</taxon>
        <taxon>Viridiplantae</taxon>
        <taxon>Streptophyta</taxon>
        <taxon>Embryophyta</taxon>
        <taxon>Tracheophyta</taxon>
        <taxon>Spermatophyta</taxon>
        <taxon>Magnoliopsida</taxon>
        <taxon>eudicotyledons</taxon>
        <taxon>Gunneridae</taxon>
        <taxon>Pentapetalae</taxon>
        <taxon>rosids</taxon>
        <taxon>fabids</taxon>
        <taxon>Cucurbitales</taxon>
        <taxon>Cucurbitaceae</taxon>
        <taxon>Benincaseae</taxon>
        <taxon>Cucumis</taxon>
    </lineage>
</organism>
<gene>
    <name evidence="2" type="ORF">E5676_scaffold1142G00380</name>
    <name evidence="1" type="ORF">E6C27_scaffold406G00140</name>
</gene>
<dbReference type="EMBL" id="SSTD01002518">
    <property type="protein sequence ID" value="TYK27772.1"/>
    <property type="molecule type" value="Genomic_DNA"/>
</dbReference>
<comment type="caution">
    <text evidence="1">The sequence shown here is derived from an EMBL/GenBank/DDBJ whole genome shotgun (WGS) entry which is preliminary data.</text>
</comment>
<sequence>MLDMVRSMMSYAQLSSSFWGYAVETAVYILNNVLSMSVSKTPFKLLRGRKLSLSHFRIWGCPSSTRNSKKDLLPFRHRVHLSKEQCLKTPQEVEDIRRIPYASITGSLIYVMLCTRPDICHAVRIVSRKFTSGSVFTVNRGAVIWCSIKQGCIAYSIMEAEYVVACKAAKEVAWLRKFLHDLEVVPCYLIREETAPSTLLRRRKMKETTSLCTSHRN</sequence>
<dbReference type="GO" id="GO:0003676">
    <property type="term" value="F:nucleic acid binding"/>
    <property type="evidence" value="ECO:0007669"/>
    <property type="project" value="InterPro"/>
</dbReference>
<proteinExistence type="predicted"/>
<evidence type="ECO:0000313" key="4">
    <source>
        <dbReference type="Proteomes" id="UP000321947"/>
    </source>
</evidence>
<dbReference type="PANTHER" id="PTHR11439">
    <property type="entry name" value="GAG-POL-RELATED RETROTRANSPOSON"/>
    <property type="match status" value="1"/>
</dbReference>
<dbReference type="Proteomes" id="UP000321947">
    <property type="component" value="Unassembled WGS sequence"/>
</dbReference>
<evidence type="ECO:0000313" key="3">
    <source>
        <dbReference type="Proteomes" id="UP000321393"/>
    </source>
</evidence>
<evidence type="ECO:0000313" key="1">
    <source>
        <dbReference type="EMBL" id="KAA0054836.1"/>
    </source>
</evidence>
<dbReference type="PANTHER" id="PTHR11439:SF463">
    <property type="entry name" value="REVERSE TRANSCRIPTASE TY1_COPIA-TYPE DOMAIN-CONTAINING PROTEIN"/>
    <property type="match status" value="1"/>
</dbReference>
<dbReference type="CDD" id="cd09272">
    <property type="entry name" value="RNase_HI_RT_Ty1"/>
    <property type="match status" value="1"/>
</dbReference>
<dbReference type="Proteomes" id="UP000321393">
    <property type="component" value="Unassembled WGS sequence"/>
</dbReference>
<dbReference type="AlphaFoldDB" id="A0A5A7UKM1"/>
<accession>A0A5A7UKM1</accession>
<dbReference type="Gene3D" id="3.30.420.10">
    <property type="entry name" value="Ribonuclease H-like superfamily/Ribonuclease H"/>
    <property type="match status" value="1"/>
</dbReference>
<protein>
    <submittedName>
        <fullName evidence="1">Gag/pol protein</fullName>
    </submittedName>
</protein>